<evidence type="ECO:0000313" key="3">
    <source>
        <dbReference type="Proteomes" id="UP000004946"/>
    </source>
</evidence>
<dbReference type="Proteomes" id="UP000004946">
    <property type="component" value="Chromosome"/>
</dbReference>
<reference evidence="2 3" key="1">
    <citation type="submission" date="2010-12" db="EMBL/GenBank/DDBJ databases">
        <authorList>
            <person name="Muzny D."/>
            <person name="Qin X."/>
            <person name="Buhay C."/>
            <person name="Dugan-Rocha S."/>
            <person name="Ding Y."/>
            <person name="Chen G."/>
            <person name="Hawes A."/>
            <person name="Holder M."/>
            <person name="Jhangiani S."/>
            <person name="Johnson A."/>
            <person name="Khan Z."/>
            <person name="Li Z."/>
            <person name="Liu W."/>
            <person name="Liu X."/>
            <person name="Perez L."/>
            <person name="Shen H."/>
            <person name="Wang Q."/>
            <person name="Watt J."/>
            <person name="Xi L."/>
            <person name="Xin Y."/>
            <person name="Zhou J."/>
            <person name="Deng J."/>
            <person name="Jiang H."/>
            <person name="Liu Y."/>
            <person name="Qu J."/>
            <person name="Song X.-Z."/>
            <person name="Zhang L."/>
            <person name="Villasana D."/>
            <person name="Johnson A."/>
            <person name="Liu J."/>
            <person name="Liyanage D."/>
            <person name="Lorensuhewa L."/>
            <person name="Robinson T."/>
            <person name="Song A."/>
            <person name="Song B.-B."/>
            <person name="Dinh H."/>
            <person name="Thornton R."/>
            <person name="Coyle M."/>
            <person name="Francisco L."/>
            <person name="Jackson L."/>
            <person name="Javaid M."/>
            <person name="Korchina V."/>
            <person name="Kovar C."/>
            <person name="Mata R."/>
            <person name="Mathew T."/>
            <person name="Ngo R."/>
            <person name="Nguyen L."/>
            <person name="Nguyen N."/>
            <person name="Okwuonu G."/>
            <person name="Ongeri F."/>
            <person name="Pham C."/>
            <person name="Simmons D."/>
            <person name="Wilczek-Boney K."/>
            <person name="Hale W."/>
            <person name="Jakkamsetti A."/>
            <person name="Pham P."/>
            <person name="Ruth R."/>
            <person name="San Lucas F."/>
            <person name="Warren J."/>
            <person name="Zhang J."/>
            <person name="Zhao Z."/>
            <person name="Zhou C."/>
            <person name="Zhu D."/>
            <person name="Lee S."/>
            <person name="Bess C."/>
            <person name="Blankenburg K."/>
            <person name="Forbes L."/>
            <person name="Fu Q."/>
            <person name="Gubbala S."/>
            <person name="Hirani K."/>
            <person name="Jayaseelan J.C."/>
            <person name="Lara F."/>
            <person name="Munidasa M."/>
            <person name="Palculict T."/>
            <person name="Patil S."/>
            <person name="Pu L.-L."/>
            <person name="Saada N."/>
            <person name="Tang L."/>
            <person name="Weissenberger G."/>
            <person name="Zhu Y."/>
            <person name="Hemphill L."/>
            <person name="Shang Y."/>
            <person name="Youmans B."/>
            <person name="Ayvaz T."/>
            <person name="Ross M."/>
            <person name="Santibanez J."/>
            <person name="Aqrawi P."/>
            <person name="Gross S."/>
            <person name="Joshi V."/>
            <person name="Fowler G."/>
            <person name="Nazareth L."/>
            <person name="Reid J."/>
            <person name="Worley K."/>
            <person name="Petrosino J."/>
            <person name="Highlander S."/>
            <person name="Gibbs R."/>
        </authorList>
    </citation>
    <scope>NUCLEOTIDE SEQUENCE [LARGE SCALE GENOMIC DNA]</scope>
    <source>
        <strain evidence="2 3">DSM 10105</strain>
    </source>
</reference>
<gene>
    <name evidence="2" type="ORF">HMPREF0620_0174</name>
</gene>
<feature type="region of interest" description="Disordered" evidence="1">
    <location>
        <begin position="117"/>
        <end position="141"/>
    </location>
</feature>
<accession>E6JZF4</accession>
<comment type="caution">
    <text evidence="2">The sequence shown here is derived from an EMBL/GenBank/DDBJ whole genome shotgun (WGS) entry which is preliminary data.</text>
</comment>
<dbReference type="EMBL" id="AEON01000001">
    <property type="protein sequence ID" value="EFT83169.1"/>
    <property type="molecule type" value="Genomic_DNA"/>
</dbReference>
<proteinExistence type="predicted"/>
<dbReference type="HOGENOM" id="CLU_1823506_0_0_11"/>
<evidence type="ECO:0000256" key="1">
    <source>
        <dbReference type="SAM" id="MobiDB-lite"/>
    </source>
</evidence>
<evidence type="ECO:0000313" key="2">
    <source>
        <dbReference type="EMBL" id="EFT83169.1"/>
    </source>
</evidence>
<organism evidence="2 3">
    <name type="scientific">Parascardovia denticolens DSM 10105 = JCM 12538</name>
    <dbReference type="NCBI Taxonomy" id="864564"/>
    <lineage>
        <taxon>Bacteria</taxon>
        <taxon>Bacillati</taxon>
        <taxon>Actinomycetota</taxon>
        <taxon>Actinomycetes</taxon>
        <taxon>Bifidobacteriales</taxon>
        <taxon>Bifidobacteriaceae</taxon>
        <taxon>Parascardovia</taxon>
    </lineage>
</organism>
<keyword evidence="3" id="KW-1185">Reference proteome</keyword>
<sequence>MGRLLFMTCPAPPGQTRIDSTMEDRQVNADFRDNQFPHHPIAIKIQGVIIFDVARRDRIRIKGVGDLGGALQKTPVVSLGLFLLRLQSSIGSGPDPVLQDFHRLALRALIDDITDEGIKKKAQTRHHDEQRPDEGENPTFH</sequence>
<protein>
    <submittedName>
        <fullName evidence="2">Uncharacterized protein</fullName>
    </submittedName>
</protein>
<dbReference type="AlphaFoldDB" id="E6JZF4"/>
<name>E6JZF4_PARDN</name>
<feature type="compositionally biased region" description="Basic and acidic residues" evidence="1">
    <location>
        <begin position="125"/>
        <end position="134"/>
    </location>
</feature>